<dbReference type="InterPro" id="IPR036514">
    <property type="entry name" value="SGNH_hydro_sf"/>
</dbReference>
<evidence type="ECO:0000259" key="5">
    <source>
        <dbReference type="PROSITE" id="PS51208"/>
    </source>
</evidence>
<evidence type="ECO:0000256" key="4">
    <source>
        <dbReference type="SAM" id="SignalP"/>
    </source>
</evidence>
<evidence type="ECO:0000256" key="2">
    <source>
        <dbReference type="ARBA" id="ARBA00022729"/>
    </source>
</evidence>
<comment type="similarity">
    <text evidence="1">Belongs to the 'GDSL' lipolytic enzyme family.</text>
</comment>
<evidence type="ECO:0000313" key="6">
    <source>
        <dbReference type="EMBL" id="MEF2155522.1"/>
    </source>
</evidence>
<dbReference type="CDD" id="cd01847">
    <property type="entry name" value="Triacylglycerol_lipase_like"/>
    <property type="match status" value="1"/>
</dbReference>
<evidence type="ECO:0000256" key="3">
    <source>
        <dbReference type="ARBA" id="ARBA00022801"/>
    </source>
</evidence>
<reference evidence="6 7" key="1">
    <citation type="submission" date="2024-01" db="EMBL/GenBank/DDBJ databases">
        <title>Novel species of the genus Luteimonas isolated from rivers.</title>
        <authorList>
            <person name="Lu H."/>
        </authorList>
    </citation>
    <scope>NUCLEOTIDE SEQUENCE [LARGE SCALE GENOMIC DNA]</scope>
    <source>
        <strain evidence="6 7">FXH3W</strain>
    </source>
</reference>
<dbReference type="Gene3D" id="2.40.128.130">
    <property type="entry name" value="Autotransporter beta-domain"/>
    <property type="match status" value="1"/>
</dbReference>
<gene>
    <name evidence="6" type="ORF">V3390_04650</name>
</gene>
<dbReference type="InterPro" id="IPR017186">
    <property type="entry name" value="Lipase_autotranspt_EstA"/>
</dbReference>
<feature type="domain" description="Autotransporter" evidence="5">
    <location>
        <begin position="328"/>
        <end position="598"/>
    </location>
</feature>
<feature type="signal peptide" evidence="4">
    <location>
        <begin position="1"/>
        <end position="22"/>
    </location>
</feature>
<keyword evidence="3" id="KW-0378">Hydrolase</keyword>
<dbReference type="InterPro" id="IPR036709">
    <property type="entry name" value="Autotransporte_beta_dom_sf"/>
</dbReference>
<dbReference type="EMBL" id="JAZHBO010000001">
    <property type="protein sequence ID" value="MEF2155522.1"/>
    <property type="molecule type" value="Genomic_DNA"/>
</dbReference>
<dbReference type="SUPFAM" id="SSF103515">
    <property type="entry name" value="Autotransporter"/>
    <property type="match status" value="1"/>
</dbReference>
<dbReference type="Proteomes" id="UP001356170">
    <property type="component" value="Unassembled WGS sequence"/>
</dbReference>
<accession>A0ABU7UYI9</accession>
<dbReference type="Pfam" id="PF03797">
    <property type="entry name" value="Autotransporter"/>
    <property type="match status" value="1"/>
</dbReference>
<dbReference type="PROSITE" id="PS51208">
    <property type="entry name" value="AUTOTRANSPORTER"/>
    <property type="match status" value="1"/>
</dbReference>
<dbReference type="InterPro" id="IPR051058">
    <property type="entry name" value="GDSL_Est/Lipase"/>
</dbReference>
<dbReference type="PIRSF" id="PIRSF037375">
    <property type="entry name" value="Autotrns_EstA"/>
    <property type="match status" value="1"/>
</dbReference>
<name>A0ABU7UYI9_9GAMM</name>
<comment type="caution">
    <text evidence="6">The sequence shown here is derived from an EMBL/GenBank/DDBJ whole genome shotgun (WGS) entry which is preliminary data.</text>
</comment>
<organism evidence="6 7">
    <name type="scientific">Aquilutibacter rugosus</name>
    <dbReference type="NCBI Taxonomy" id="3115820"/>
    <lineage>
        <taxon>Bacteria</taxon>
        <taxon>Pseudomonadati</taxon>
        <taxon>Pseudomonadota</taxon>
        <taxon>Gammaproteobacteria</taxon>
        <taxon>Lysobacterales</taxon>
        <taxon>Lysobacteraceae</taxon>
        <taxon>Aquilutibacter</taxon>
    </lineage>
</organism>
<dbReference type="Pfam" id="PF00657">
    <property type="entry name" value="Lipase_GDSL"/>
    <property type="match status" value="1"/>
</dbReference>
<evidence type="ECO:0000313" key="7">
    <source>
        <dbReference type="Proteomes" id="UP001356170"/>
    </source>
</evidence>
<dbReference type="SMART" id="SM00869">
    <property type="entry name" value="Autotransporter"/>
    <property type="match status" value="1"/>
</dbReference>
<evidence type="ECO:0000256" key="1">
    <source>
        <dbReference type="ARBA" id="ARBA00008668"/>
    </source>
</evidence>
<dbReference type="PANTHER" id="PTHR45648:SF22">
    <property type="entry name" value="GDSL LIPASE_ACYLHYDROLASE FAMILY PROTEIN (AFU_ORTHOLOGUE AFUA_4G14700)"/>
    <property type="match status" value="1"/>
</dbReference>
<keyword evidence="7" id="KW-1185">Reference proteome</keyword>
<protein>
    <submittedName>
        <fullName evidence="6">Autotransporter domain-containing protein</fullName>
    </submittedName>
</protein>
<dbReference type="InterPro" id="IPR005546">
    <property type="entry name" value="Autotransporte_beta"/>
</dbReference>
<sequence>MKFRPSALVAALGVAMAMPATAQTFSNTIYFGDSLTDSGTFIPALIQIAGPGAATVGKFTTNPYQVWSEQLARRYGVQLAPSNQGGTNYAVGGARAGAAATGPFGAIPSVTSQVSTYLSANGGRADANALYSVWAGGNDMLAVLSGAPAQATIGAAVASQVQAVGALAAAGAQYILVPTLPDLGLTPTARALGAGGMAAATGGSTAYNTALYGGLTSAGLSYIPVDTFNLLREIVANPSLYGITNTTATACGTVSSVQCSPSNYVAPGVAETYLFADGVHPTGKLHTIMADLAYSMIEGPRQLALAPVAAVNAGASRADRVFAAANLLPNNGRRLWLDVHGNYQNGDSSDLYKSNGVGVMAGLNWGNETLSYGPYVGFDKRGNNMGDAAGSFDQNDVTVGGLLRYSRGPIWVSAQASYSKTDTDFDRRVKLGPTTRIHAASADGSNVTGGLQMGALFNGSGWKHGPFIGVVAQKVSIDAFTESDSTASTALSIAEQDADSVKGRVGWQAQFGQHGPLRPYASVAWNREFKEPAAQLTATSLSTKSTYAVPGYDFDRDYGTINLGARTHLLGHDADLGISANVSESKQQQATFYATISF</sequence>
<dbReference type="InterPro" id="IPR001087">
    <property type="entry name" value="GDSL"/>
</dbReference>
<dbReference type="SUPFAM" id="SSF52266">
    <property type="entry name" value="SGNH hydrolase"/>
    <property type="match status" value="1"/>
</dbReference>
<keyword evidence="2 4" id="KW-0732">Signal</keyword>
<feature type="chain" id="PRO_5046198064" evidence="4">
    <location>
        <begin position="23"/>
        <end position="598"/>
    </location>
</feature>
<dbReference type="RefSeq" id="WP_331703550.1">
    <property type="nucleotide sequence ID" value="NZ_JAZHBO010000001.1"/>
</dbReference>
<proteinExistence type="inferred from homology"/>
<dbReference type="Gene3D" id="3.40.50.1110">
    <property type="entry name" value="SGNH hydrolase"/>
    <property type="match status" value="1"/>
</dbReference>
<dbReference type="PANTHER" id="PTHR45648">
    <property type="entry name" value="GDSL LIPASE/ACYLHYDROLASE FAMILY PROTEIN (AFU_ORTHOLOGUE AFUA_4G14700)"/>
    <property type="match status" value="1"/>
</dbReference>